<keyword evidence="3" id="KW-1185">Reference proteome</keyword>
<dbReference type="PANTHER" id="PTHR33164:SF43">
    <property type="entry name" value="HTH-TYPE TRANSCRIPTIONAL REPRESSOR YETL"/>
    <property type="match status" value="1"/>
</dbReference>
<gene>
    <name evidence="2" type="ORF">NQ502_01805</name>
</gene>
<proteinExistence type="predicted"/>
<evidence type="ECO:0000313" key="3">
    <source>
        <dbReference type="Proteomes" id="UP001060164"/>
    </source>
</evidence>
<dbReference type="PANTHER" id="PTHR33164">
    <property type="entry name" value="TRANSCRIPTIONAL REGULATOR, MARR FAMILY"/>
    <property type="match status" value="1"/>
</dbReference>
<reference evidence="2" key="1">
    <citation type="journal article" date="2022" name="Cell">
        <title>Design, construction, and in vivo augmentation of a complex gut microbiome.</title>
        <authorList>
            <person name="Cheng A.G."/>
            <person name="Ho P.Y."/>
            <person name="Aranda-Diaz A."/>
            <person name="Jain S."/>
            <person name="Yu F.B."/>
            <person name="Meng X."/>
            <person name="Wang M."/>
            <person name="Iakiviak M."/>
            <person name="Nagashima K."/>
            <person name="Zhao A."/>
            <person name="Murugkar P."/>
            <person name="Patil A."/>
            <person name="Atabakhsh K."/>
            <person name="Weakley A."/>
            <person name="Yan J."/>
            <person name="Brumbaugh A.R."/>
            <person name="Higginbottom S."/>
            <person name="Dimas A."/>
            <person name="Shiver A.L."/>
            <person name="Deutschbauer A."/>
            <person name="Neff N."/>
            <person name="Sonnenburg J.L."/>
            <person name="Huang K.C."/>
            <person name="Fischbach M.A."/>
        </authorList>
    </citation>
    <scope>NUCLEOTIDE SEQUENCE</scope>
    <source>
        <strain evidence="2">DSM 19829</strain>
    </source>
</reference>
<dbReference type="InterPro" id="IPR039422">
    <property type="entry name" value="MarR/SlyA-like"/>
</dbReference>
<feature type="domain" description="HTH marR-type" evidence="1">
    <location>
        <begin position="3"/>
        <end position="140"/>
    </location>
</feature>
<dbReference type="Proteomes" id="UP001060164">
    <property type="component" value="Chromosome"/>
</dbReference>
<dbReference type="SMART" id="SM00347">
    <property type="entry name" value="HTH_MARR"/>
    <property type="match status" value="1"/>
</dbReference>
<dbReference type="PROSITE" id="PS50995">
    <property type="entry name" value="HTH_MARR_2"/>
    <property type="match status" value="1"/>
</dbReference>
<dbReference type="Gene3D" id="1.10.10.10">
    <property type="entry name" value="Winged helix-like DNA-binding domain superfamily/Winged helix DNA-binding domain"/>
    <property type="match status" value="1"/>
</dbReference>
<dbReference type="Pfam" id="PF01047">
    <property type="entry name" value="MarR"/>
    <property type="match status" value="1"/>
</dbReference>
<name>A0ABY5VJX0_9FIRM</name>
<sequence>MKNEELRVRLFQVSHEFRKLRIQRMFPDVSRQEFMAMEIIHREEEEKNSGGITVSGLAKIMRFSSPTASRLLRCAEGKGLIARNERDEDRRNTYVCLTEYGRKRHCEILELLKNFTDTVIMRMGEDRVETILAYIEDLTDIMEDEISKREGVRQ</sequence>
<protein>
    <submittedName>
        <fullName evidence="2">MarR family transcriptional regulator</fullName>
    </submittedName>
</protein>
<dbReference type="InterPro" id="IPR036390">
    <property type="entry name" value="WH_DNA-bd_sf"/>
</dbReference>
<dbReference type="InterPro" id="IPR000835">
    <property type="entry name" value="HTH_MarR-typ"/>
</dbReference>
<dbReference type="InterPro" id="IPR036388">
    <property type="entry name" value="WH-like_DNA-bd_sf"/>
</dbReference>
<evidence type="ECO:0000313" key="2">
    <source>
        <dbReference type="EMBL" id="UWP59823.1"/>
    </source>
</evidence>
<evidence type="ECO:0000259" key="1">
    <source>
        <dbReference type="PROSITE" id="PS50995"/>
    </source>
</evidence>
<accession>A0ABY5VJX0</accession>
<dbReference type="EMBL" id="CP102290">
    <property type="protein sequence ID" value="UWP59823.1"/>
    <property type="molecule type" value="Genomic_DNA"/>
</dbReference>
<dbReference type="RefSeq" id="WP_049898077.1">
    <property type="nucleotide sequence ID" value="NZ_CABLBR010000007.1"/>
</dbReference>
<organism evidence="2 3">
    <name type="scientific">Ruminococcus gauvreauii</name>
    <dbReference type="NCBI Taxonomy" id="438033"/>
    <lineage>
        <taxon>Bacteria</taxon>
        <taxon>Bacillati</taxon>
        <taxon>Bacillota</taxon>
        <taxon>Clostridia</taxon>
        <taxon>Eubacteriales</taxon>
        <taxon>Oscillospiraceae</taxon>
        <taxon>Ruminococcus</taxon>
    </lineage>
</organism>
<dbReference type="SUPFAM" id="SSF46785">
    <property type="entry name" value="Winged helix' DNA-binding domain"/>
    <property type="match status" value="1"/>
</dbReference>